<evidence type="ECO:0000313" key="2">
    <source>
        <dbReference type="Proteomes" id="UP000719766"/>
    </source>
</evidence>
<organism evidence="1 2">
    <name type="scientific">Suillus plorans</name>
    <dbReference type="NCBI Taxonomy" id="116603"/>
    <lineage>
        <taxon>Eukaryota</taxon>
        <taxon>Fungi</taxon>
        <taxon>Dikarya</taxon>
        <taxon>Basidiomycota</taxon>
        <taxon>Agaricomycotina</taxon>
        <taxon>Agaricomycetes</taxon>
        <taxon>Agaricomycetidae</taxon>
        <taxon>Boletales</taxon>
        <taxon>Suillineae</taxon>
        <taxon>Suillaceae</taxon>
        <taxon>Suillus</taxon>
    </lineage>
</organism>
<dbReference type="RefSeq" id="XP_041152526.1">
    <property type="nucleotide sequence ID" value="XM_041300960.1"/>
</dbReference>
<evidence type="ECO:0000313" key="1">
    <source>
        <dbReference type="EMBL" id="KAG1785041.1"/>
    </source>
</evidence>
<sequence>MSPHQKFRRLHFSLSSYGIKIVLGALWGGGGKECSTIALHQKFRRSHFSLSSYGLIIVLDGFREEEAKCSTITPHQKFCPPHFSLSSYGLNIVLGALWGGGDALWEEEAKASAYIFLSAVHELILLCYTITPHQNYRHPHVSLSNYGLNLILEVLWGGGGQVFHNNPTPNITPPARLILELWPERHSGCALGAGRRSARRYSTIAPHQKSRHPPVSFSDFGPPSFWLTYEEEESKCYSAVSYNHSTLALPPPVAPPTSFALTCTMKVGETLHYHSAITKTKDEQHTKF</sequence>
<proteinExistence type="predicted"/>
<accession>A0A9P7DAV7</accession>
<keyword evidence="2" id="KW-1185">Reference proteome</keyword>
<dbReference type="AlphaFoldDB" id="A0A9P7DAV7"/>
<dbReference type="EMBL" id="JABBWE010000121">
    <property type="protein sequence ID" value="KAG1785041.1"/>
    <property type="molecule type" value="Genomic_DNA"/>
</dbReference>
<dbReference type="Proteomes" id="UP000719766">
    <property type="component" value="Unassembled WGS sequence"/>
</dbReference>
<comment type="caution">
    <text evidence="1">The sequence shown here is derived from an EMBL/GenBank/DDBJ whole genome shotgun (WGS) entry which is preliminary data.</text>
</comment>
<dbReference type="GeneID" id="64594724"/>
<reference evidence="1" key="1">
    <citation type="journal article" date="2020" name="New Phytol.">
        <title>Comparative genomics reveals dynamic genome evolution in host specialist ectomycorrhizal fungi.</title>
        <authorList>
            <person name="Lofgren L.A."/>
            <person name="Nguyen N.H."/>
            <person name="Vilgalys R."/>
            <person name="Ruytinx J."/>
            <person name="Liao H.L."/>
            <person name="Branco S."/>
            <person name="Kuo A."/>
            <person name="LaButti K."/>
            <person name="Lipzen A."/>
            <person name="Andreopoulos W."/>
            <person name="Pangilinan J."/>
            <person name="Riley R."/>
            <person name="Hundley H."/>
            <person name="Na H."/>
            <person name="Barry K."/>
            <person name="Grigoriev I.V."/>
            <person name="Stajich J.E."/>
            <person name="Kennedy P.G."/>
        </authorList>
    </citation>
    <scope>NUCLEOTIDE SEQUENCE</scope>
    <source>
        <strain evidence="1">S12</strain>
    </source>
</reference>
<name>A0A9P7DAV7_9AGAM</name>
<protein>
    <submittedName>
        <fullName evidence="1">Uncharacterized protein</fullName>
    </submittedName>
</protein>
<gene>
    <name evidence="1" type="ORF">HD556DRAFT_1314586</name>
</gene>